<accession>A0A8S1C8E0</accession>
<keyword evidence="2" id="KW-1185">Reference proteome</keyword>
<dbReference type="EMBL" id="CADEPI010000012">
    <property type="protein sequence ID" value="CAB3363427.1"/>
    <property type="molecule type" value="Genomic_DNA"/>
</dbReference>
<proteinExistence type="predicted"/>
<dbReference type="AlphaFoldDB" id="A0A8S1C8E0"/>
<protein>
    <submittedName>
        <fullName evidence="1">Uncharacterized protein</fullName>
    </submittedName>
</protein>
<name>A0A8S1C8E0_9INSE</name>
<dbReference type="Proteomes" id="UP000494165">
    <property type="component" value="Unassembled WGS sequence"/>
</dbReference>
<organism evidence="1 2">
    <name type="scientific">Cloeon dipterum</name>
    <dbReference type="NCBI Taxonomy" id="197152"/>
    <lineage>
        <taxon>Eukaryota</taxon>
        <taxon>Metazoa</taxon>
        <taxon>Ecdysozoa</taxon>
        <taxon>Arthropoda</taxon>
        <taxon>Hexapoda</taxon>
        <taxon>Insecta</taxon>
        <taxon>Pterygota</taxon>
        <taxon>Palaeoptera</taxon>
        <taxon>Ephemeroptera</taxon>
        <taxon>Pisciforma</taxon>
        <taxon>Baetidae</taxon>
        <taxon>Cloeon</taxon>
    </lineage>
</organism>
<reference evidence="1 2" key="1">
    <citation type="submission" date="2020-04" db="EMBL/GenBank/DDBJ databases">
        <authorList>
            <person name="Alioto T."/>
            <person name="Alioto T."/>
            <person name="Gomez Garrido J."/>
        </authorList>
    </citation>
    <scope>NUCLEOTIDE SEQUENCE [LARGE SCALE GENOMIC DNA]</scope>
</reference>
<evidence type="ECO:0000313" key="1">
    <source>
        <dbReference type="EMBL" id="CAB3363427.1"/>
    </source>
</evidence>
<sequence>MEKICSLQLQNLGVQCKRRPHHTINCGTCNLKSDSAHQQLFCSSDSRRSQKGLDRTSRSLQQQQHFLSHLFTSLRIQGGTHALKYV</sequence>
<evidence type="ECO:0000313" key="2">
    <source>
        <dbReference type="Proteomes" id="UP000494165"/>
    </source>
</evidence>
<comment type="caution">
    <text evidence="1">The sequence shown here is derived from an EMBL/GenBank/DDBJ whole genome shotgun (WGS) entry which is preliminary data.</text>
</comment>
<gene>
    <name evidence="1" type="ORF">CLODIP_2_CD02205</name>
</gene>